<name>A0A9D4IIU8_DREPO</name>
<proteinExistence type="predicted"/>
<sequence>MKTVTSTVDTNKLLTDTRTHAHTHIRTPDNTRSHKLTMSLRDRCIFELIQNFIRTKFVVTKFHKDQIINVASLVLTRQMLTTHDRQKAITKAHHEHIESKQHYQPRLYNSSPSIQTELPQKLSR</sequence>
<evidence type="ECO:0000256" key="1">
    <source>
        <dbReference type="SAM" id="MobiDB-lite"/>
    </source>
</evidence>
<evidence type="ECO:0000313" key="3">
    <source>
        <dbReference type="Proteomes" id="UP000828390"/>
    </source>
</evidence>
<organism evidence="2 3">
    <name type="scientific">Dreissena polymorpha</name>
    <name type="common">Zebra mussel</name>
    <name type="synonym">Mytilus polymorpha</name>
    <dbReference type="NCBI Taxonomy" id="45954"/>
    <lineage>
        <taxon>Eukaryota</taxon>
        <taxon>Metazoa</taxon>
        <taxon>Spiralia</taxon>
        <taxon>Lophotrochozoa</taxon>
        <taxon>Mollusca</taxon>
        <taxon>Bivalvia</taxon>
        <taxon>Autobranchia</taxon>
        <taxon>Heteroconchia</taxon>
        <taxon>Euheterodonta</taxon>
        <taxon>Imparidentia</taxon>
        <taxon>Neoheterodontei</taxon>
        <taxon>Myida</taxon>
        <taxon>Dreissenoidea</taxon>
        <taxon>Dreissenidae</taxon>
        <taxon>Dreissena</taxon>
    </lineage>
</organism>
<comment type="caution">
    <text evidence="2">The sequence shown here is derived from an EMBL/GenBank/DDBJ whole genome shotgun (WGS) entry which is preliminary data.</text>
</comment>
<keyword evidence="3" id="KW-1185">Reference proteome</keyword>
<reference evidence="2" key="1">
    <citation type="journal article" date="2019" name="bioRxiv">
        <title>The Genome of the Zebra Mussel, Dreissena polymorpha: A Resource for Invasive Species Research.</title>
        <authorList>
            <person name="McCartney M.A."/>
            <person name="Auch B."/>
            <person name="Kono T."/>
            <person name="Mallez S."/>
            <person name="Zhang Y."/>
            <person name="Obille A."/>
            <person name="Becker A."/>
            <person name="Abrahante J.E."/>
            <person name="Garbe J."/>
            <person name="Badalamenti J.P."/>
            <person name="Herman A."/>
            <person name="Mangelson H."/>
            <person name="Liachko I."/>
            <person name="Sullivan S."/>
            <person name="Sone E.D."/>
            <person name="Koren S."/>
            <person name="Silverstein K.A.T."/>
            <person name="Beckman K.B."/>
            <person name="Gohl D.M."/>
        </authorList>
    </citation>
    <scope>NUCLEOTIDE SEQUENCE</scope>
    <source>
        <strain evidence="2">Duluth1</strain>
        <tissue evidence="2">Whole animal</tissue>
    </source>
</reference>
<gene>
    <name evidence="2" type="ORF">DPMN_176082</name>
</gene>
<dbReference type="Proteomes" id="UP000828390">
    <property type="component" value="Unassembled WGS sequence"/>
</dbReference>
<evidence type="ECO:0000313" key="2">
    <source>
        <dbReference type="EMBL" id="KAH3774694.1"/>
    </source>
</evidence>
<protein>
    <submittedName>
        <fullName evidence="2">Uncharacterized protein</fullName>
    </submittedName>
</protein>
<feature type="region of interest" description="Disordered" evidence="1">
    <location>
        <begin position="86"/>
        <end position="124"/>
    </location>
</feature>
<accession>A0A9D4IIU8</accession>
<dbReference type="AlphaFoldDB" id="A0A9D4IIU8"/>
<reference evidence="2" key="2">
    <citation type="submission" date="2020-11" db="EMBL/GenBank/DDBJ databases">
        <authorList>
            <person name="McCartney M.A."/>
            <person name="Auch B."/>
            <person name="Kono T."/>
            <person name="Mallez S."/>
            <person name="Becker A."/>
            <person name="Gohl D.M."/>
            <person name="Silverstein K.A.T."/>
            <person name="Koren S."/>
            <person name="Bechman K.B."/>
            <person name="Herman A."/>
            <person name="Abrahante J.E."/>
            <person name="Garbe J."/>
        </authorList>
    </citation>
    <scope>NUCLEOTIDE SEQUENCE</scope>
    <source>
        <strain evidence="2">Duluth1</strain>
        <tissue evidence="2">Whole animal</tissue>
    </source>
</reference>
<feature type="compositionally biased region" description="Polar residues" evidence="1">
    <location>
        <begin position="107"/>
        <end position="118"/>
    </location>
</feature>
<dbReference type="EMBL" id="JAIWYP010000009">
    <property type="protein sequence ID" value="KAH3774694.1"/>
    <property type="molecule type" value="Genomic_DNA"/>
</dbReference>